<dbReference type="AlphaFoldDB" id="A2EE88"/>
<dbReference type="RefSeq" id="XP_001321308.1">
    <property type="nucleotide sequence ID" value="XM_001321273.1"/>
</dbReference>
<keyword evidence="3" id="KW-1185">Reference proteome</keyword>
<sequence length="265" mass="29974">MTMVWNGTDPLKTNITVNHFSFDGDNITIQSNSGNAVSFDILALTYDKCTGEFSSITVNENYFKVNTLFNHMDSSDFCLIPYKNKYATSLVSSTNPSANTYVYSNGTYIQFNKELIQPINPYHLLLNSTQPGMSWTIEGNMSSRVNPFDYICDIQKGSKYSDGRLVPMGSYQNLIQCSGSQPNYILRYTALTILGVAMIILIIFLIWKTVKCIKDHPRAHNSNSVYQSNDPISVNLNEPLVNTPVENYVDDQDKKVVYFKRKANQ</sequence>
<organism evidence="2 3">
    <name type="scientific">Trichomonas vaginalis (strain ATCC PRA-98 / G3)</name>
    <dbReference type="NCBI Taxonomy" id="412133"/>
    <lineage>
        <taxon>Eukaryota</taxon>
        <taxon>Metamonada</taxon>
        <taxon>Parabasalia</taxon>
        <taxon>Trichomonadida</taxon>
        <taxon>Trichomonadidae</taxon>
        <taxon>Trichomonas</taxon>
    </lineage>
</organism>
<evidence type="ECO:0000313" key="2">
    <source>
        <dbReference type="EMBL" id="EAY09085.1"/>
    </source>
</evidence>
<dbReference type="EMBL" id="DS113365">
    <property type="protein sequence ID" value="EAY09085.1"/>
    <property type="molecule type" value="Genomic_DNA"/>
</dbReference>
<reference evidence="2" key="1">
    <citation type="submission" date="2006-10" db="EMBL/GenBank/DDBJ databases">
        <authorList>
            <person name="Amadeo P."/>
            <person name="Zhao Q."/>
            <person name="Wortman J."/>
            <person name="Fraser-Liggett C."/>
            <person name="Carlton J."/>
        </authorList>
    </citation>
    <scope>NUCLEOTIDE SEQUENCE</scope>
    <source>
        <strain evidence="2">G3</strain>
    </source>
</reference>
<accession>A2EE88</accession>
<dbReference type="InParanoid" id="A2EE88"/>
<dbReference type="SMR" id="A2EE88"/>
<name>A2EE88_TRIV3</name>
<dbReference type="VEuPathDB" id="TrichDB:TVAG_180600"/>
<proteinExistence type="predicted"/>
<protein>
    <submittedName>
        <fullName evidence="2">Uncharacterized protein</fullName>
    </submittedName>
</protein>
<evidence type="ECO:0000313" key="3">
    <source>
        <dbReference type="Proteomes" id="UP000001542"/>
    </source>
</evidence>
<reference evidence="2" key="2">
    <citation type="journal article" date="2007" name="Science">
        <title>Draft genome sequence of the sexually transmitted pathogen Trichomonas vaginalis.</title>
        <authorList>
            <person name="Carlton J.M."/>
            <person name="Hirt R.P."/>
            <person name="Silva J.C."/>
            <person name="Delcher A.L."/>
            <person name="Schatz M."/>
            <person name="Zhao Q."/>
            <person name="Wortman J.R."/>
            <person name="Bidwell S.L."/>
            <person name="Alsmark U.C.M."/>
            <person name="Besteiro S."/>
            <person name="Sicheritz-Ponten T."/>
            <person name="Noel C.J."/>
            <person name="Dacks J.B."/>
            <person name="Foster P.G."/>
            <person name="Simillion C."/>
            <person name="Van de Peer Y."/>
            <person name="Miranda-Saavedra D."/>
            <person name="Barton G.J."/>
            <person name="Westrop G.D."/>
            <person name="Mueller S."/>
            <person name="Dessi D."/>
            <person name="Fiori P.L."/>
            <person name="Ren Q."/>
            <person name="Paulsen I."/>
            <person name="Zhang H."/>
            <person name="Bastida-Corcuera F.D."/>
            <person name="Simoes-Barbosa A."/>
            <person name="Brown M.T."/>
            <person name="Hayes R.D."/>
            <person name="Mukherjee M."/>
            <person name="Okumura C.Y."/>
            <person name="Schneider R."/>
            <person name="Smith A.J."/>
            <person name="Vanacova S."/>
            <person name="Villalvazo M."/>
            <person name="Haas B.J."/>
            <person name="Pertea M."/>
            <person name="Feldblyum T.V."/>
            <person name="Utterback T.R."/>
            <person name="Shu C.L."/>
            <person name="Osoegawa K."/>
            <person name="de Jong P.J."/>
            <person name="Hrdy I."/>
            <person name="Horvathova L."/>
            <person name="Zubacova Z."/>
            <person name="Dolezal P."/>
            <person name="Malik S.B."/>
            <person name="Logsdon J.M. Jr."/>
            <person name="Henze K."/>
            <person name="Gupta A."/>
            <person name="Wang C.C."/>
            <person name="Dunne R.L."/>
            <person name="Upcroft J.A."/>
            <person name="Upcroft P."/>
            <person name="White O."/>
            <person name="Salzberg S.L."/>
            <person name="Tang P."/>
            <person name="Chiu C.-H."/>
            <person name="Lee Y.-S."/>
            <person name="Embley T.M."/>
            <person name="Coombs G.H."/>
            <person name="Mottram J.C."/>
            <person name="Tachezy J."/>
            <person name="Fraser-Liggett C.M."/>
            <person name="Johnson P.J."/>
        </authorList>
    </citation>
    <scope>NUCLEOTIDE SEQUENCE [LARGE SCALE GENOMIC DNA]</scope>
    <source>
        <strain evidence="2">G3</strain>
    </source>
</reference>
<feature type="transmembrane region" description="Helical" evidence="1">
    <location>
        <begin position="185"/>
        <end position="207"/>
    </location>
</feature>
<dbReference type="VEuPathDB" id="TrichDB:TVAGG3_0614010"/>
<dbReference type="Proteomes" id="UP000001542">
    <property type="component" value="Unassembled WGS sequence"/>
</dbReference>
<keyword evidence="1" id="KW-1133">Transmembrane helix</keyword>
<gene>
    <name evidence="2" type="ORF">TVAG_180600</name>
</gene>
<evidence type="ECO:0000256" key="1">
    <source>
        <dbReference type="SAM" id="Phobius"/>
    </source>
</evidence>
<dbReference type="KEGG" id="tva:4766999"/>
<keyword evidence="1" id="KW-0472">Membrane</keyword>
<keyword evidence="1" id="KW-0812">Transmembrane</keyword>